<keyword evidence="2" id="KW-1185">Reference proteome</keyword>
<sequence length="199" mass="22503">MLKTAPADVLKCWEVHFSVHLNTQFPRDENALLTIPEPQPTDNPSEPFTIEEVETTIKLLKNNKACGWDKIAAETLKAGGQSMRQLLLKIINAAWSEGETPEDGSKGLITPVFKKGDKLDPSNYRAITLLSIPGKVFCRMLLMRIEGTIENHLTEEQCGFRSLRGTTDAVFVVRQIIEKTRERRIPIHLNFVDFKAYLP</sequence>
<dbReference type="InterPro" id="IPR043502">
    <property type="entry name" value="DNA/RNA_pol_sf"/>
</dbReference>
<reference evidence="1" key="2">
    <citation type="submission" date="2021-01" db="UniProtKB">
        <authorList>
            <consortium name="EnsemblMetazoa"/>
        </authorList>
    </citation>
    <scope>IDENTIFICATION</scope>
</reference>
<protein>
    <recommendedName>
        <fullName evidence="3">Reverse transcriptase domain-containing protein</fullName>
    </recommendedName>
</protein>
<dbReference type="AlphaFoldDB" id="A0A7M7T5N9"/>
<dbReference type="EnsemblMetazoa" id="XM_030999914">
    <property type="protein sequence ID" value="XP_030855774"/>
    <property type="gene ID" value="LOC115929847"/>
</dbReference>
<dbReference type="GeneID" id="115929847"/>
<dbReference type="OrthoDB" id="10070415at2759"/>
<evidence type="ECO:0008006" key="3">
    <source>
        <dbReference type="Google" id="ProtNLM"/>
    </source>
</evidence>
<dbReference type="CDD" id="cd01650">
    <property type="entry name" value="RT_nLTR_like"/>
    <property type="match status" value="1"/>
</dbReference>
<name>A0A7M7T5N9_STRPU</name>
<accession>A0A7M7T5N9</accession>
<dbReference type="PANTHER" id="PTHR19446">
    <property type="entry name" value="REVERSE TRANSCRIPTASES"/>
    <property type="match status" value="1"/>
</dbReference>
<dbReference type="OMA" id="IAFIDYF"/>
<organism evidence="1 2">
    <name type="scientific">Strongylocentrotus purpuratus</name>
    <name type="common">Purple sea urchin</name>
    <dbReference type="NCBI Taxonomy" id="7668"/>
    <lineage>
        <taxon>Eukaryota</taxon>
        <taxon>Metazoa</taxon>
        <taxon>Echinodermata</taxon>
        <taxon>Eleutherozoa</taxon>
        <taxon>Echinozoa</taxon>
        <taxon>Echinoidea</taxon>
        <taxon>Euechinoidea</taxon>
        <taxon>Echinacea</taxon>
        <taxon>Camarodonta</taxon>
        <taxon>Echinidea</taxon>
        <taxon>Strongylocentrotidae</taxon>
        <taxon>Strongylocentrotus</taxon>
    </lineage>
</organism>
<dbReference type="InParanoid" id="A0A7M7T5N9"/>
<dbReference type="RefSeq" id="XP_030855774.1">
    <property type="nucleotide sequence ID" value="XM_030999914.1"/>
</dbReference>
<dbReference type="SUPFAM" id="SSF56672">
    <property type="entry name" value="DNA/RNA polymerases"/>
    <property type="match status" value="1"/>
</dbReference>
<evidence type="ECO:0000313" key="2">
    <source>
        <dbReference type="Proteomes" id="UP000007110"/>
    </source>
</evidence>
<dbReference type="KEGG" id="spu:115929847"/>
<evidence type="ECO:0000313" key="1">
    <source>
        <dbReference type="EnsemblMetazoa" id="XP_030855774"/>
    </source>
</evidence>
<proteinExistence type="predicted"/>
<reference evidence="2" key="1">
    <citation type="submission" date="2015-02" db="EMBL/GenBank/DDBJ databases">
        <title>Genome sequencing for Strongylocentrotus purpuratus.</title>
        <authorList>
            <person name="Murali S."/>
            <person name="Liu Y."/>
            <person name="Vee V."/>
            <person name="English A."/>
            <person name="Wang M."/>
            <person name="Skinner E."/>
            <person name="Han Y."/>
            <person name="Muzny D.M."/>
            <person name="Worley K.C."/>
            <person name="Gibbs R.A."/>
        </authorList>
    </citation>
    <scope>NUCLEOTIDE SEQUENCE</scope>
</reference>
<dbReference type="Proteomes" id="UP000007110">
    <property type="component" value="Unassembled WGS sequence"/>
</dbReference>